<reference evidence="2" key="1">
    <citation type="submission" date="2016-03" db="EMBL/GenBank/DDBJ databases">
        <authorList>
            <person name="Sharma R."/>
            <person name="Simister A.R."/>
            <person name="Berg J.A."/>
            <person name="Jensen G.L."/>
            <person name="Keele B.R."/>
            <person name="Ward M.E.H."/>
            <person name="Breakwell D.P."/>
            <person name="Hope S."/>
            <person name="Grose J.H."/>
        </authorList>
    </citation>
    <scope>NUCLEOTIDE SEQUENCE [LARGE SCALE GENOMIC DNA]</scope>
</reference>
<proteinExistence type="predicted"/>
<organism evidence="1 2">
    <name type="scientific">Erwinia phage vB_EamM_Simmy50</name>
    <dbReference type="NCBI Taxonomy" id="1815988"/>
    <lineage>
        <taxon>Viruses</taxon>
        <taxon>Duplodnaviria</taxon>
        <taxon>Heunggongvirae</taxon>
        <taxon>Uroviricota</taxon>
        <taxon>Caudoviricetes</taxon>
        <taxon>Chimalliviridae</taxon>
        <taxon>Agricanvirus</taxon>
        <taxon>Agricanvirus simmy50</taxon>
    </lineage>
</organism>
<evidence type="ECO:0000313" key="1">
    <source>
        <dbReference type="EMBL" id="ANH51566.1"/>
    </source>
</evidence>
<dbReference type="EMBL" id="KU886223">
    <property type="protein sequence ID" value="ANH51566.1"/>
    <property type="molecule type" value="Genomic_DNA"/>
</dbReference>
<evidence type="ECO:0000313" key="2">
    <source>
        <dbReference type="Proteomes" id="UP000222975"/>
    </source>
</evidence>
<protein>
    <submittedName>
        <fullName evidence="1">Uncharacterized protein</fullName>
    </submittedName>
</protein>
<sequence>MTDSTSTPEVATALPAFKGVLGEQVKGFGASQLTGWHIVVADPTDLPKGAQEGLSALVGRSSIFTYLGARWVFDSIGTGYLQRTRMVIDPDTVNIEQIEDRSAQHGIVRGSEDRREWNLGNWVAHLGGRINRDSYLEFGSLYALDQMINQMHKLMFRTKDDELKIHIVGGSPDDQKVIALLIGGVLDDYDVTPSTSLGKLIEEASVNPPSMDSLNDTADHSLRLKIEINIVPRN</sequence>
<keyword evidence="2" id="KW-1185">Reference proteome</keyword>
<dbReference type="Proteomes" id="UP000222975">
    <property type="component" value="Segment"/>
</dbReference>
<gene>
    <name evidence="1" type="ORF">SIMMY50_104</name>
</gene>
<name>A0A173GD32_9CAUD</name>
<accession>A0A173GD32</accession>